<evidence type="ECO:0000313" key="3">
    <source>
        <dbReference type="EMBL" id="OAO17180.1"/>
    </source>
</evidence>
<accession>A0A196SJF8</accession>
<feature type="chain" id="PRO_5008274660" description="Transmembrane protein" evidence="2">
    <location>
        <begin position="20"/>
        <end position="939"/>
    </location>
</feature>
<dbReference type="OrthoDB" id="16573at2759"/>
<feature type="transmembrane region" description="Helical" evidence="1">
    <location>
        <begin position="910"/>
        <end position="927"/>
    </location>
</feature>
<keyword evidence="1" id="KW-1133">Transmembrane helix</keyword>
<sequence length="939" mass="107443">MQLRTRFVFFLLFLHLCSCIESKSRESSSFGKAQTYSFSPIDRVVLEIDVNLLLIGFDKYTEDFGTIQDGIISELNVFKVQRFLNIHKNSIQEHAGSHVEYRIHYHVMEVNPAVQLYLHRFMEYAARDVDINLSSIRVINPYEIVGELRDLFRYVRKHSDHPVPSESDPILVLMNGQLGGKTRYGFSTEFSYTEEQKMIDEIFREGSEFAIGDFIFPLTEPLTLSEDYETTEEPVLHSFTNGSEESEDDAIAQYCLQDWNEVSLEWALEKEAALQALTKRGKRSSAEKTHHFLSLLRDAYSKKEQRRILVQMKQLLNNERMMNDELINMVEGTHVVSDFFFLQNVYFYDCTAGPFEWGSIDASANIRTRTSLLDAAAFPRELAYYASLVDALLDRSRHVTHEVQRACAQPGRSDKRSECERDASAMDEVEKAIRSQAVKSTAEYARLFGALRAMEAKYRPARVAGHAQRLKDKAMEVTIRLSCVLSDVIAHAITPPMVLRAGAASAEGVSTRGFSETVDGVNAVTSDSSDSSDSSAGMMTTPASYYFALKAQATMPSTRAELRQRLEEEVMAAPRAKERVHFQVNYLTRSGFEEFFSPDENFFDYSVFRSEVERLKLPTQEFFFSFQEYRLDKEPRLQTALLHALSSTIVPHLSTKRAIFPVQQSFLNTTTLFSLLRSSDGVLSGRDVQIYILCMTDPARRPVLLDHGEQVVVRSDAFNHIVFAVQNEKASSSSPYYFNNIPMHYNLHNIMSPLLSSVFELLSNTRLNLYIGEKVQTNESPLVEDFTQRQLGSVDAFFSANGVFSSYHRHIIQRGFYVVQVQRLIDSFNGLIELFERENARLSPQQREVVLDLDTEFRSALKRIELDVTDANVRKAELILGKMKWMEMLLQRLQMESCKTHQAEINYRHVLFRSLAGGVVLVIFVVARMQRKNKKVKEL</sequence>
<evidence type="ECO:0000313" key="4">
    <source>
        <dbReference type="Proteomes" id="UP000078348"/>
    </source>
</evidence>
<protein>
    <recommendedName>
        <fullName evidence="5">Transmembrane protein</fullName>
    </recommendedName>
</protein>
<keyword evidence="1" id="KW-0472">Membrane</keyword>
<comment type="caution">
    <text evidence="3">The sequence shown here is derived from an EMBL/GenBank/DDBJ whole genome shotgun (WGS) entry which is preliminary data.</text>
</comment>
<evidence type="ECO:0000256" key="1">
    <source>
        <dbReference type="SAM" id="Phobius"/>
    </source>
</evidence>
<evidence type="ECO:0008006" key="5">
    <source>
        <dbReference type="Google" id="ProtNLM"/>
    </source>
</evidence>
<gene>
    <name evidence="3" type="ORF">AV274_1119</name>
</gene>
<dbReference type="AlphaFoldDB" id="A0A196SJF8"/>
<keyword evidence="2" id="KW-0732">Signal</keyword>
<reference evidence="3 4" key="1">
    <citation type="submission" date="2016-05" db="EMBL/GenBank/DDBJ databases">
        <title>Nuclear genome of Blastocystis sp. subtype 1 NandII.</title>
        <authorList>
            <person name="Gentekaki E."/>
            <person name="Curtis B."/>
            <person name="Stairs C."/>
            <person name="Eme L."/>
            <person name="Herman E."/>
            <person name="Klimes V."/>
            <person name="Arias M.C."/>
            <person name="Elias M."/>
            <person name="Hilliou F."/>
            <person name="Klute M."/>
            <person name="Malik S.-B."/>
            <person name="Pightling A."/>
            <person name="Rachubinski R."/>
            <person name="Salas D."/>
            <person name="Schlacht A."/>
            <person name="Suga H."/>
            <person name="Archibald J."/>
            <person name="Ball S.G."/>
            <person name="Clark G."/>
            <person name="Dacks J."/>
            <person name="Van Der Giezen M."/>
            <person name="Tsaousis A."/>
            <person name="Roger A."/>
        </authorList>
    </citation>
    <scope>NUCLEOTIDE SEQUENCE [LARGE SCALE GENOMIC DNA]</scope>
    <source>
        <strain evidence="4">ATCC 50177 / NandII</strain>
    </source>
</reference>
<dbReference type="EMBL" id="LXWW01000044">
    <property type="protein sequence ID" value="OAO17180.1"/>
    <property type="molecule type" value="Genomic_DNA"/>
</dbReference>
<organism evidence="3 4">
    <name type="scientific">Blastocystis sp. subtype 1 (strain ATCC 50177 / NandII)</name>
    <dbReference type="NCBI Taxonomy" id="478820"/>
    <lineage>
        <taxon>Eukaryota</taxon>
        <taxon>Sar</taxon>
        <taxon>Stramenopiles</taxon>
        <taxon>Bigyra</taxon>
        <taxon>Opalozoa</taxon>
        <taxon>Opalinata</taxon>
        <taxon>Blastocystidae</taxon>
        <taxon>Blastocystis</taxon>
    </lineage>
</organism>
<proteinExistence type="predicted"/>
<dbReference type="Proteomes" id="UP000078348">
    <property type="component" value="Unassembled WGS sequence"/>
</dbReference>
<name>A0A196SJF8_BLAHN</name>
<keyword evidence="1" id="KW-0812">Transmembrane</keyword>
<keyword evidence="4" id="KW-1185">Reference proteome</keyword>
<evidence type="ECO:0000256" key="2">
    <source>
        <dbReference type="SAM" id="SignalP"/>
    </source>
</evidence>
<feature type="signal peptide" evidence="2">
    <location>
        <begin position="1"/>
        <end position="19"/>
    </location>
</feature>
<dbReference type="PANTHER" id="PTHR31515">
    <property type="entry name" value="TRANSMEMBRANE PROTEIN-RELATED"/>
    <property type="match status" value="1"/>
</dbReference>